<dbReference type="InterPro" id="IPR001736">
    <property type="entry name" value="PLipase_D/transphosphatidylase"/>
</dbReference>
<dbReference type="Proteomes" id="UP000002534">
    <property type="component" value="Chromosome"/>
</dbReference>
<dbReference type="AlphaFoldDB" id="Q3A7W2"/>
<evidence type="ECO:0000313" key="3">
    <source>
        <dbReference type="Proteomes" id="UP000002534"/>
    </source>
</evidence>
<sequence>MITSHGKYRFPWRSGNRFRLLVDGDRFFPAMEASIAEARRYVLVEMYLCESGQVTERFFRQLRAAAKRGVRVCVLLDAYGALGLRRSDRKRLTDAGAELAFYNPLRFFRWRSNLLRDHRKLLIVDGNIAFTGGTGLIDSFDPRIESGTWWHEVMLEVRGPCLADWQALFARTWNRWANSALSEVPGGAWQQSDGCQGRVTVQRGIKGRSEIMRSYVRQTRRARRRVWLATAYFVPSWKLRQVLRRSARRGRDVRLLLPGALSDHPAVWYMGRRYYHRLLKAGVRIFEYQPRFTHFKMLLCDDWLSLGSSNADAWNYRWNLEANQEVQDVDLSEQAASLLEADFARSVEIRLEDWVVRSWRKRLREWFWGKVQAFLGWFSDRDVTRQNLDREL</sequence>
<reference evidence="3" key="1">
    <citation type="submission" date="2005-10" db="EMBL/GenBank/DDBJ databases">
        <title>Complete sequence of Pelobacter carbinolicus DSM 2380.</title>
        <authorList>
            <person name="Copeland A."/>
            <person name="Lucas S."/>
            <person name="Lapidus A."/>
            <person name="Barry K."/>
            <person name="Detter J.C."/>
            <person name="Glavina T."/>
            <person name="Hammon N."/>
            <person name="Israni S."/>
            <person name="Pitluck S."/>
            <person name="Chertkov O."/>
            <person name="Schmutz J."/>
            <person name="Larimer F."/>
            <person name="Land M."/>
            <person name="Kyrpides N."/>
            <person name="Ivanova N."/>
            <person name="Richardson P."/>
        </authorList>
    </citation>
    <scope>NUCLEOTIDE SEQUENCE [LARGE SCALE GENOMIC DNA]</scope>
    <source>
        <strain evidence="3">DSM 2380 / NBRC 103641 / GraBd1</strain>
    </source>
</reference>
<dbReference type="Gene3D" id="3.30.870.10">
    <property type="entry name" value="Endonuclease Chain A"/>
    <property type="match status" value="2"/>
</dbReference>
<dbReference type="SUPFAM" id="SSF56024">
    <property type="entry name" value="Phospholipase D/nuclease"/>
    <property type="match status" value="2"/>
</dbReference>
<keyword evidence="3" id="KW-1185">Reference proteome</keyword>
<dbReference type="Pfam" id="PF13091">
    <property type="entry name" value="PLDc_2"/>
    <property type="match status" value="2"/>
</dbReference>
<gene>
    <name evidence="2" type="primary">cls-1</name>
    <name evidence="2" type="ordered locus">Pcar_0271</name>
</gene>
<reference evidence="2 3" key="2">
    <citation type="journal article" date="2012" name="BMC Genomics">
        <title>The genome of Pelobacter carbinolicus reveals surprising metabolic capabilities and physiological features.</title>
        <authorList>
            <person name="Aklujkar M."/>
            <person name="Haveman S.A."/>
            <person name="Didonato R.Jr."/>
            <person name="Chertkov O."/>
            <person name="Han C.S."/>
            <person name="Land M.L."/>
            <person name="Brown P."/>
            <person name="Lovley D.R."/>
        </authorList>
    </citation>
    <scope>NUCLEOTIDE SEQUENCE [LARGE SCALE GENOMIC DNA]</scope>
    <source>
        <strain evidence="3">DSM 2380 / NBRC 103641 / GraBd1</strain>
    </source>
</reference>
<dbReference type="PANTHER" id="PTHR21248">
    <property type="entry name" value="CARDIOLIPIN SYNTHASE"/>
    <property type="match status" value="1"/>
</dbReference>
<dbReference type="GO" id="GO:0016020">
    <property type="term" value="C:membrane"/>
    <property type="evidence" value="ECO:0007669"/>
    <property type="project" value="TreeGrafter"/>
</dbReference>
<organism evidence="2 3">
    <name type="scientific">Syntrophotalea carbinolica (strain DSM 2380 / NBRC 103641 / GraBd1)</name>
    <name type="common">Pelobacter carbinolicus</name>
    <dbReference type="NCBI Taxonomy" id="338963"/>
    <lineage>
        <taxon>Bacteria</taxon>
        <taxon>Pseudomonadati</taxon>
        <taxon>Thermodesulfobacteriota</taxon>
        <taxon>Desulfuromonadia</taxon>
        <taxon>Desulfuromonadales</taxon>
        <taxon>Syntrophotaleaceae</taxon>
        <taxon>Syntrophotalea</taxon>
    </lineage>
</organism>
<dbReference type="KEGG" id="pca:Pcar_0271"/>
<dbReference type="PANTHER" id="PTHR21248:SF23">
    <property type="entry name" value="CARDIOLIPIN SYNTHASE B"/>
    <property type="match status" value="1"/>
</dbReference>
<feature type="domain" description="PLD phosphodiesterase" evidence="1">
    <location>
        <begin position="113"/>
        <end position="140"/>
    </location>
</feature>
<dbReference type="HOGENOM" id="CLU_038053_0_1_7"/>
<dbReference type="EMBL" id="CP000142">
    <property type="protein sequence ID" value="ABA87532.1"/>
    <property type="molecule type" value="Genomic_DNA"/>
</dbReference>
<evidence type="ECO:0000313" key="2">
    <source>
        <dbReference type="EMBL" id="ABA87532.1"/>
    </source>
</evidence>
<dbReference type="eggNOG" id="COG1502">
    <property type="taxonomic scope" value="Bacteria"/>
</dbReference>
<dbReference type="PROSITE" id="PS50035">
    <property type="entry name" value="PLD"/>
    <property type="match status" value="1"/>
</dbReference>
<dbReference type="OrthoDB" id="9762009at2"/>
<dbReference type="InterPro" id="IPR025202">
    <property type="entry name" value="PLD-like_dom"/>
</dbReference>
<name>Q3A7W2_SYNC1</name>
<dbReference type="CDD" id="cd09110">
    <property type="entry name" value="PLDc_CLS_1"/>
    <property type="match status" value="1"/>
</dbReference>
<proteinExistence type="predicted"/>
<dbReference type="GO" id="GO:0008808">
    <property type="term" value="F:cardiolipin synthase activity"/>
    <property type="evidence" value="ECO:0007669"/>
    <property type="project" value="TreeGrafter"/>
</dbReference>
<evidence type="ECO:0000259" key="1">
    <source>
        <dbReference type="PROSITE" id="PS50035"/>
    </source>
</evidence>
<accession>Q3A7W2</accession>
<dbReference type="STRING" id="338963.Pcar_0271"/>
<protein>
    <submittedName>
        <fullName evidence="2">Cardiolipin synthase, putative</fullName>
    </submittedName>
</protein>
<dbReference type="GO" id="GO:0032049">
    <property type="term" value="P:cardiolipin biosynthetic process"/>
    <property type="evidence" value="ECO:0007669"/>
    <property type="project" value="UniProtKB-ARBA"/>
</dbReference>
<dbReference type="CDD" id="cd09159">
    <property type="entry name" value="PLDc_ybhO_like_2"/>
    <property type="match status" value="1"/>
</dbReference>